<keyword evidence="2" id="KW-1185">Reference proteome</keyword>
<name>A0ACB8RRI7_9AGAM</name>
<organism evidence="1 2">
    <name type="scientific">Auriscalpium vulgare</name>
    <dbReference type="NCBI Taxonomy" id="40419"/>
    <lineage>
        <taxon>Eukaryota</taxon>
        <taxon>Fungi</taxon>
        <taxon>Dikarya</taxon>
        <taxon>Basidiomycota</taxon>
        <taxon>Agaricomycotina</taxon>
        <taxon>Agaricomycetes</taxon>
        <taxon>Russulales</taxon>
        <taxon>Auriscalpiaceae</taxon>
        <taxon>Auriscalpium</taxon>
    </lineage>
</organism>
<evidence type="ECO:0000313" key="2">
    <source>
        <dbReference type="Proteomes" id="UP000814033"/>
    </source>
</evidence>
<dbReference type="EMBL" id="MU275922">
    <property type="protein sequence ID" value="KAI0046570.1"/>
    <property type="molecule type" value="Genomic_DNA"/>
</dbReference>
<proteinExistence type="predicted"/>
<dbReference type="Proteomes" id="UP000814033">
    <property type="component" value="Unassembled WGS sequence"/>
</dbReference>
<sequence length="168" mass="18695">MPSLTAAFPCPRESHPVFQPARTHRLLRTAVICAEAIEPCHQLPPRAHRTPSRADGLVVARAPRKSLLFRAPLHPARTRKQRRQHRRMPCHRHRCLCDAMERRCPAAGACAALHIRKLGARANVQGTAPVVDIAAPYAVSNREALARPVYKAHPPKPRQDSHLPPSCN</sequence>
<reference evidence="1" key="2">
    <citation type="journal article" date="2022" name="New Phytol.">
        <title>Evolutionary transition to the ectomycorrhizal habit in the genomes of a hyperdiverse lineage of mushroom-forming fungi.</title>
        <authorList>
            <person name="Looney B."/>
            <person name="Miyauchi S."/>
            <person name="Morin E."/>
            <person name="Drula E."/>
            <person name="Courty P.E."/>
            <person name="Kohler A."/>
            <person name="Kuo A."/>
            <person name="LaButti K."/>
            <person name="Pangilinan J."/>
            <person name="Lipzen A."/>
            <person name="Riley R."/>
            <person name="Andreopoulos W."/>
            <person name="He G."/>
            <person name="Johnson J."/>
            <person name="Nolan M."/>
            <person name="Tritt A."/>
            <person name="Barry K.W."/>
            <person name="Grigoriev I.V."/>
            <person name="Nagy L.G."/>
            <person name="Hibbett D."/>
            <person name="Henrissat B."/>
            <person name="Matheny P.B."/>
            <person name="Labbe J."/>
            <person name="Martin F.M."/>
        </authorList>
    </citation>
    <scope>NUCLEOTIDE SEQUENCE</scope>
    <source>
        <strain evidence="1">FP105234-sp</strain>
    </source>
</reference>
<reference evidence="1" key="1">
    <citation type="submission" date="2021-02" db="EMBL/GenBank/DDBJ databases">
        <authorList>
            <consortium name="DOE Joint Genome Institute"/>
            <person name="Ahrendt S."/>
            <person name="Looney B.P."/>
            <person name="Miyauchi S."/>
            <person name="Morin E."/>
            <person name="Drula E."/>
            <person name="Courty P.E."/>
            <person name="Chicoki N."/>
            <person name="Fauchery L."/>
            <person name="Kohler A."/>
            <person name="Kuo A."/>
            <person name="Labutti K."/>
            <person name="Pangilinan J."/>
            <person name="Lipzen A."/>
            <person name="Riley R."/>
            <person name="Andreopoulos W."/>
            <person name="He G."/>
            <person name="Johnson J."/>
            <person name="Barry K.W."/>
            <person name="Grigoriev I.V."/>
            <person name="Nagy L."/>
            <person name="Hibbett D."/>
            <person name="Henrissat B."/>
            <person name="Matheny P.B."/>
            <person name="Labbe J."/>
            <person name="Martin F."/>
        </authorList>
    </citation>
    <scope>NUCLEOTIDE SEQUENCE</scope>
    <source>
        <strain evidence="1">FP105234-sp</strain>
    </source>
</reference>
<gene>
    <name evidence="1" type="ORF">FA95DRAFT_1354949</name>
</gene>
<accession>A0ACB8RRI7</accession>
<evidence type="ECO:0000313" key="1">
    <source>
        <dbReference type="EMBL" id="KAI0046570.1"/>
    </source>
</evidence>
<protein>
    <submittedName>
        <fullName evidence="1">Uncharacterized protein</fullName>
    </submittedName>
</protein>
<comment type="caution">
    <text evidence="1">The sequence shown here is derived from an EMBL/GenBank/DDBJ whole genome shotgun (WGS) entry which is preliminary data.</text>
</comment>